<protein>
    <submittedName>
        <fullName evidence="7">Y1161-like protein</fullName>
    </submittedName>
</protein>
<comment type="subcellular location">
    <subcellularLocation>
        <location evidence="1">Membrane</location>
    </subcellularLocation>
</comment>
<evidence type="ECO:0000313" key="8">
    <source>
        <dbReference type="Proteomes" id="UP001164746"/>
    </source>
</evidence>
<evidence type="ECO:0000313" key="7">
    <source>
        <dbReference type="EMBL" id="WAR07454.1"/>
    </source>
</evidence>
<dbReference type="PANTHER" id="PTHR13064">
    <property type="entry name" value="TRANSMEMBRANE PROTEIN 9 FAMILY MEMBER"/>
    <property type="match status" value="1"/>
</dbReference>
<keyword evidence="8" id="KW-1185">Reference proteome</keyword>
<organism evidence="7 8">
    <name type="scientific">Mya arenaria</name>
    <name type="common">Soft-shell clam</name>
    <dbReference type="NCBI Taxonomy" id="6604"/>
    <lineage>
        <taxon>Eukaryota</taxon>
        <taxon>Metazoa</taxon>
        <taxon>Spiralia</taxon>
        <taxon>Lophotrochozoa</taxon>
        <taxon>Mollusca</taxon>
        <taxon>Bivalvia</taxon>
        <taxon>Autobranchia</taxon>
        <taxon>Heteroconchia</taxon>
        <taxon>Euheterodonta</taxon>
        <taxon>Imparidentia</taxon>
        <taxon>Neoheterodontei</taxon>
        <taxon>Myida</taxon>
        <taxon>Myoidea</taxon>
        <taxon>Myidae</taxon>
        <taxon>Mya</taxon>
    </lineage>
</organism>
<evidence type="ECO:0000256" key="1">
    <source>
        <dbReference type="ARBA" id="ARBA00004370"/>
    </source>
</evidence>
<gene>
    <name evidence="7" type="ORF">MAR_017412</name>
</gene>
<keyword evidence="4 6" id="KW-1133">Transmembrane helix</keyword>
<dbReference type="PANTHER" id="PTHR13064:SF6">
    <property type="entry name" value="TRANSMEMBRANE PROTEIN 9"/>
    <property type="match status" value="1"/>
</dbReference>
<sequence length="172" mass="19885">MITIIHIARPTVCGTEAEQFFPRPQRHTLYDRIERSCSILHQNKGATSTKTSFEDARCKCVCPKFQKDANSTVVVIIIICVTSLLLIYMLFLLCLDPLIAHRPTAYQQHMDEVVNLDDQSVTQVPQFESAGTRPRLGRQKSVMNYVSDEQRRWKSTVQEQRKNIYDKHTMLN</sequence>
<proteinExistence type="inferred from homology"/>
<dbReference type="Proteomes" id="UP001164746">
    <property type="component" value="Chromosome 6"/>
</dbReference>
<comment type="similarity">
    <text evidence="2">Belongs to the TMEM9 family.</text>
</comment>
<reference evidence="7" key="1">
    <citation type="submission" date="2022-11" db="EMBL/GenBank/DDBJ databases">
        <title>Centuries of genome instability and evolution in soft-shell clam transmissible cancer (bioRxiv).</title>
        <authorList>
            <person name="Hart S.F.M."/>
            <person name="Yonemitsu M.A."/>
            <person name="Giersch R.M."/>
            <person name="Beal B.F."/>
            <person name="Arriagada G."/>
            <person name="Davis B.W."/>
            <person name="Ostrander E.A."/>
            <person name="Goff S.P."/>
            <person name="Metzger M.J."/>
        </authorList>
    </citation>
    <scope>NUCLEOTIDE SEQUENCE</scope>
    <source>
        <strain evidence="7">MELC-2E11</strain>
        <tissue evidence="7">Siphon/mantle</tissue>
    </source>
</reference>
<name>A0ABY7EE65_MYAAR</name>
<dbReference type="InterPro" id="IPR008853">
    <property type="entry name" value="TMEM9/TMEM9B"/>
</dbReference>
<evidence type="ECO:0000256" key="6">
    <source>
        <dbReference type="SAM" id="Phobius"/>
    </source>
</evidence>
<keyword evidence="5 6" id="KW-0472">Membrane</keyword>
<feature type="transmembrane region" description="Helical" evidence="6">
    <location>
        <begin position="73"/>
        <end position="95"/>
    </location>
</feature>
<evidence type="ECO:0000256" key="5">
    <source>
        <dbReference type="ARBA" id="ARBA00023136"/>
    </source>
</evidence>
<accession>A0ABY7EE65</accession>
<evidence type="ECO:0000256" key="4">
    <source>
        <dbReference type="ARBA" id="ARBA00022989"/>
    </source>
</evidence>
<evidence type="ECO:0000256" key="3">
    <source>
        <dbReference type="ARBA" id="ARBA00022692"/>
    </source>
</evidence>
<dbReference type="EMBL" id="CP111017">
    <property type="protein sequence ID" value="WAR07454.1"/>
    <property type="molecule type" value="Genomic_DNA"/>
</dbReference>
<dbReference type="Pfam" id="PF05434">
    <property type="entry name" value="Tmemb_9"/>
    <property type="match status" value="1"/>
</dbReference>
<keyword evidence="3 6" id="KW-0812">Transmembrane</keyword>
<evidence type="ECO:0000256" key="2">
    <source>
        <dbReference type="ARBA" id="ARBA00007264"/>
    </source>
</evidence>